<dbReference type="Proteomes" id="UP000001449">
    <property type="component" value="Chromosome 1"/>
</dbReference>
<reference evidence="1 2" key="2">
    <citation type="journal article" date="2008" name="Nature">
        <title>The Phaeodactylum genome reveals the evolutionary history of diatom genomes.</title>
        <authorList>
            <person name="Bowler C."/>
            <person name="Allen A.E."/>
            <person name="Badger J.H."/>
            <person name="Grimwood J."/>
            <person name="Jabbari K."/>
            <person name="Kuo A."/>
            <person name="Maheswari U."/>
            <person name="Martens C."/>
            <person name="Maumus F."/>
            <person name="Otillar R.P."/>
            <person name="Rayko E."/>
            <person name="Salamov A."/>
            <person name="Vandepoele K."/>
            <person name="Beszteri B."/>
            <person name="Gruber A."/>
            <person name="Heijde M."/>
            <person name="Katinka M."/>
            <person name="Mock T."/>
            <person name="Valentin K."/>
            <person name="Verret F."/>
            <person name="Berges J.A."/>
            <person name="Brownlee C."/>
            <person name="Cadoret J.P."/>
            <person name="Chiovitti A."/>
            <person name="Choi C.J."/>
            <person name="Coesel S."/>
            <person name="De Martino A."/>
            <person name="Detter J.C."/>
            <person name="Durkin C."/>
            <person name="Falciatore A."/>
            <person name="Fournet J."/>
            <person name="Haruta M."/>
            <person name="Huysman M.J."/>
            <person name="Jenkins B.D."/>
            <person name="Jiroutova K."/>
            <person name="Jorgensen R.E."/>
            <person name="Joubert Y."/>
            <person name="Kaplan A."/>
            <person name="Kroger N."/>
            <person name="Kroth P.G."/>
            <person name="La Roche J."/>
            <person name="Lindquist E."/>
            <person name="Lommer M."/>
            <person name="Martin-Jezequel V."/>
            <person name="Lopez P.J."/>
            <person name="Lucas S."/>
            <person name="Mangogna M."/>
            <person name="McGinnis K."/>
            <person name="Medlin L.K."/>
            <person name="Montsant A."/>
            <person name="Oudot-Le Secq M.P."/>
            <person name="Napoli C."/>
            <person name="Obornik M."/>
            <person name="Parker M.S."/>
            <person name="Petit J.L."/>
            <person name="Porcel B.M."/>
            <person name="Poulsen N."/>
            <person name="Robison M."/>
            <person name="Rychlewski L."/>
            <person name="Rynearson T.A."/>
            <person name="Schmutz J."/>
            <person name="Shapiro H."/>
            <person name="Siaut M."/>
            <person name="Stanley M."/>
            <person name="Sussman M.R."/>
            <person name="Taylor A.R."/>
            <person name="Vardi A."/>
            <person name="von Dassow P."/>
            <person name="Vyverman W."/>
            <person name="Willis A."/>
            <person name="Wyrwicz L.S."/>
            <person name="Rokhsar D.S."/>
            <person name="Weissenbach J."/>
            <person name="Armbrust E.V."/>
            <person name="Green B.R."/>
            <person name="Van de Peer Y."/>
            <person name="Grigoriev I.V."/>
        </authorList>
    </citation>
    <scope>NUCLEOTIDE SEQUENCE [LARGE SCALE GENOMIC DNA]</scope>
    <source>
        <strain evidence="1 2">CCMP1335</strain>
    </source>
</reference>
<protein>
    <recommendedName>
        <fullName evidence="3">Gamma carbonic anhydrase family protein</fullName>
    </recommendedName>
</protein>
<dbReference type="GeneID" id="7449134"/>
<dbReference type="GO" id="GO:0031966">
    <property type="term" value="C:mitochondrial membrane"/>
    <property type="evidence" value="ECO:0000318"/>
    <property type="project" value="GO_Central"/>
</dbReference>
<dbReference type="CDD" id="cd04645">
    <property type="entry name" value="LbH_gamma_CA_like"/>
    <property type="match status" value="1"/>
</dbReference>
<feature type="non-terminal residue" evidence="1">
    <location>
        <position position="176"/>
    </location>
</feature>
<proteinExistence type="predicted"/>
<dbReference type="EMBL" id="CM000638">
    <property type="protein sequence ID" value="EED95853.1"/>
    <property type="molecule type" value="Genomic_DNA"/>
</dbReference>
<dbReference type="KEGG" id="tps:THAPSDRAFT_31046"/>
<dbReference type="InParanoid" id="B8BQV4"/>
<dbReference type="InterPro" id="IPR050484">
    <property type="entry name" value="Transf_Hexapept/Carb_Anhydrase"/>
</dbReference>
<dbReference type="PANTHER" id="PTHR13061:SF29">
    <property type="entry name" value="GAMMA CARBONIC ANHYDRASE-LIKE 1, MITOCHONDRIAL-RELATED"/>
    <property type="match status" value="1"/>
</dbReference>
<dbReference type="InterPro" id="IPR047324">
    <property type="entry name" value="LbH_gamma_CA-like"/>
</dbReference>
<dbReference type="GO" id="GO:0045271">
    <property type="term" value="C:respiratory chain complex I"/>
    <property type="evidence" value="ECO:0000318"/>
    <property type="project" value="GO_Central"/>
</dbReference>
<dbReference type="HOGENOM" id="CLU_064827_7_1_1"/>
<dbReference type="AlphaFoldDB" id="B8BQV4"/>
<dbReference type="RefSeq" id="XP_002286212.1">
    <property type="nucleotide sequence ID" value="XM_002286176.1"/>
</dbReference>
<sequence>MAFLNNKPFQTNDTFIAPTASVIGNVTNWDESSVWYNAVVRADSGFPISIGFCSNVQEGAVVTTLTIGKVLDTGFPPVTHIGHFVSVGAGSVLISCRVDDFVDVGDKCTILEGAWVESHVILEPGSVVPAYTRIPSGGRWGGNPIKFLGNLGDGAKDGIKNKALGRGVMAKEHAVE</sequence>
<dbReference type="PaxDb" id="35128-Thaps31046"/>
<dbReference type="STRING" id="35128.B8BQV4"/>
<evidence type="ECO:0000313" key="2">
    <source>
        <dbReference type="Proteomes" id="UP000001449"/>
    </source>
</evidence>
<accession>B8BQV4</accession>
<keyword evidence="2" id="KW-1185">Reference proteome</keyword>
<dbReference type="OMA" id="AHVRQNT"/>
<evidence type="ECO:0008006" key="3">
    <source>
        <dbReference type="Google" id="ProtNLM"/>
    </source>
</evidence>
<dbReference type="InterPro" id="IPR011004">
    <property type="entry name" value="Trimer_LpxA-like_sf"/>
</dbReference>
<evidence type="ECO:0000313" key="1">
    <source>
        <dbReference type="EMBL" id="EED95853.1"/>
    </source>
</evidence>
<reference evidence="1 2" key="1">
    <citation type="journal article" date="2004" name="Science">
        <title>The genome of the diatom Thalassiosira pseudonana: ecology, evolution, and metabolism.</title>
        <authorList>
            <person name="Armbrust E.V."/>
            <person name="Berges J.A."/>
            <person name="Bowler C."/>
            <person name="Green B.R."/>
            <person name="Martinez D."/>
            <person name="Putnam N.H."/>
            <person name="Zhou S."/>
            <person name="Allen A.E."/>
            <person name="Apt K.E."/>
            <person name="Bechner M."/>
            <person name="Brzezinski M.A."/>
            <person name="Chaal B.K."/>
            <person name="Chiovitti A."/>
            <person name="Davis A.K."/>
            <person name="Demarest M.S."/>
            <person name="Detter J.C."/>
            <person name="Glavina T."/>
            <person name="Goodstein D."/>
            <person name="Hadi M.Z."/>
            <person name="Hellsten U."/>
            <person name="Hildebrand M."/>
            <person name="Jenkins B.D."/>
            <person name="Jurka J."/>
            <person name="Kapitonov V.V."/>
            <person name="Kroger N."/>
            <person name="Lau W.W."/>
            <person name="Lane T.W."/>
            <person name="Larimer F.W."/>
            <person name="Lippmeier J.C."/>
            <person name="Lucas S."/>
            <person name="Medina M."/>
            <person name="Montsant A."/>
            <person name="Obornik M."/>
            <person name="Parker M.S."/>
            <person name="Palenik B."/>
            <person name="Pazour G.J."/>
            <person name="Richardson P.M."/>
            <person name="Rynearson T.A."/>
            <person name="Saito M.A."/>
            <person name="Schwartz D.C."/>
            <person name="Thamatrakoln K."/>
            <person name="Valentin K."/>
            <person name="Vardi A."/>
            <person name="Wilkerson F.P."/>
            <person name="Rokhsar D.S."/>
        </authorList>
    </citation>
    <scope>NUCLEOTIDE SEQUENCE [LARGE SCALE GENOMIC DNA]</scope>
    <source>
        <strain evidence="1 2">CCMP1335</strain>
    </source>
</reference>
<dbReference type="PANTHER" id="PTHR13061">
    <property type="entry name" value="DYNACTIN SUBUNIT P25"/>
    <property type="match status" value="1"/>
</dbReference>
<organism evidence="1 2">
    <name type="scientific">Thalassiosira pseudonana</name>
    <name type="common">Marine diatom</name>
    <name type="synonym">Cyclotella nana</name>
    <dbReference type="NCBI Taxonomy" id="35128"/>
    <lineage>
        <taxon>Eukaryota</taxon>
        <taxon>Sar</taxon>
        <taxon>Stramenopiles</taxon>
        <taxon>Ochrophyta</taxon>
        <taxon>Bacillariophyta</taxon>
        <taxon>Coscinodiscophyceae</taxon>
        <taxon>Thalassiosirophycidae</taxon>
        <taxon>Thalassiosirales</taxon>
        <taxon>Thalassiosiraceae</taxon>
        <taxon>Thalassiosira</taxon>
    </lineage>
</organism>
<name>B8BQV4_THAPS</name>
<dbReference type="eggNOG" id="ENOG502QQV5">
    <property type="taxonomic scope" value="Eukaryota"/>
</dbReference>
<gene>
    <name evidence="1" type="ORF">THAPSDRAFT_31046</name>
</gene>
<dbReference type="Gene3D" id="2.160.10.10">
    <property type="entry name" value="Hexapeptide repeat proteins"/>
    <property type="match status" value="1"/>
</dbReference>
<dbReference type="SUPFAM" id="SSF51161">
    <property type="entry name" value="Trimeric LpxA-like enzymes"/>
    <property type="match status" value="1"/>
</dbReference>